<name>A0ABW8EVX4_9BURK</name>
<sequence>METRAHHVLIGLFTILVVAAALLFCLWLNKSSGDKNVSYYTIVFNEAVSGLSKGSPVQYSGIKVGDVSSLTLDPQDPRKVLARIRIVGNVPIKQDTGAKLALAGITGTSLIQLTNGSPQSPKLEGKGDSDPVIIATPSPLSALLANGEDVMTNVNDVLLNAKQFLAPDNARRFGETLQHLEKATSSLAAQSNGLGELVRQIGDASQQANAAMLQANRLLSHQGTDAMNNMQQAMASLATSSKQIEQLLSQNQGALNSGAQGLAEIGPAVAELRSTLASVRAISRKLENNPGGYLLGKEKIQEFQP</sequence>
<feature type="domain" description="Mce/MlaD" evidence="3">
    <location>
        <begin position="39"/>
        <end position="116"/>
    </location>
</feature>
<organism evidence="4 5">
    <name type="scientific">Herbaspirillum chlorophenolicum</name>
    <dbReference type="NCBI Taxonomy" id="211589"/>
    <lineage>
        <taxon>Bacteria</taxon>
        <taxon>Pseudomonadati</taxon>
        <taxon>Pseudomonadota</taxon>
        <taxon>Betaproteobacteria</taxon>
        <taxon>Burkholderiales</taxon>
        <taxon>Oxalobacteraceae</taxon>
        <taxon>Herbaspirillum</taxon>
    </lineage>
</organism>
<keyword evidence="2" id="KW-1133">Transmembrane helix</keyword>
<dbReference type="PANTHER" id="PTHR36698">
    <property type="entry name" value="BLL5892 PROTEIN"/>
    <property type="match status" value="1"/>
</dbReference>
<gene>
    <name evidence="4" type="ORF">ACIPEN_07220</name>
</gene>
<dbReference type="Proteomes" id="UP001617427">
    <property type="component" value="Unassembled WGS sequence"/>
</dbReference>
<feature type="coiled-coil region" evidence="1">
    <location>
        <begin position="230"/>
        <end position="289"/>
    </location>
</feature>
<evidence type="ECO:0000259" key="3">
    <source>
        <dbReference type="Pfam" id="PF02470"/>
    </source>
</evidence>
<dbReference type="EMBL" id="JBIUZV010000003">
    <property type="protein sequence ID" value="MFJ3045599.1"/>
    <property type="molecule type" value="Genomic_DNA"/>
</dbReference>
<feature type="transmembrane region" description="Helical" evidence="2">
    <location>
        <begin position="6"/>
        <end position="28"/>
    </location>
</feature>
<keyword evidence="2" id="KW-0812">Transmembrane</keyword>
<dbReference type="Pfam" id="PF02470">
    <property type="entry name" value="MlaD"/>
    <property type="match status" value="1"/>
</dbReference>
<dbReference type="RefSeq" id="WP_402699267.1">
    <property type="nucleotide sequence ID" value="NZ_JBIUZV010000003.1"/>
</dbReference>
<dbReference type="Gene3D" id="1.10.287.950">
    <property type="entry name" value="Methyl-accepting chemotaxis protein"/>
    <property type="match status" value="1"/>
</dbReference>
<evidence type="ECO:0000313" key="4">
    <source>
        <dbReference type="EMBL" id="MFJ3045599.1"/>
    </source>
</evidence>
<protein>
    <submittedName>
        <fullName evidence="4">MlaD family protein</fullName>
    </submittedName>
</protein>
<accession>A0ABW8EVX4</accession>
<keyword evidence="2" id="KW-0472">Membrane</keyword>
<dbReference type="InterPro" id="IPR003399">
    <property type="entry name" value="Mce/MlaD"/>
</dbReference>
<keyword evidence="1" id="KW-0175">Coiled coil</keyword>
<evidence type="ECO:0000313" key="5">
    <source>
        <dbReference type="Proteomes" id="UP001617427"/>
    </source>
</evidence>
<reference evidence="4 5" key="1">
    <citation type="submission" date="2024-10" db="EMBL/GenBank/DDBJ databases">
        <title>The Natural Products Discovery Center: Release of the First 8490 Sequenced Strains for Exploring Actinobacteria Biosynthetic Diversity.</title>
        <authorList>
            <person name="Kalkreuter E."/>
            <person name="Kautsar S.A."/>
            <person name="Yang D."/>
            <person name="Bader C.D."/>
            <person name="Teijaro C.N."/>
            <person name="Fluegel L."/>
            <person name="Davis C.M."/>
            <person name="Simpson J.R."/>
            <person name="Lauterbach L."/>
            <person name="Steele A.D."/>
            <person name="Gui C."/>
            <person name="Meng S."/>
            <person name="Li G."/>
            <person name="Viehrig K."/>
            <person name="Ye F."/>
            <person name="Su P."/>
            <person name="Kiefer A.F."/>
            <person name="Nichols A."/>
            <person name="Cepeda A.J."/>
            <person name="Yan W."/>
            <person name="Fan B."/>
            <person name="Jiang Y."/>
            <person name="Adhikari A."/>
            <person name="Zheng C.-J."/>
            <person name="Schuster L."/>
            <person name="Cowan T.M."/>
            <person name="Smanski M.J."/>
            <person name="Chevrette M.G."/>
            <person name="De Carvalho L.P.S."/>
            <person name="Shen B."/>
        </authorList>
    </citation>
    <scope>NUCLEOTIDE SEQUENCE [LARGE SCALE GENOMIC DNA]</scope>
    <source>
        <strain evidence="4 5">NPDC087045</strain>
    </source>
</reference>
<keyword evidence="5" id="KW-1185">Reference proteome</keyword>
<evidence type="ECO:0000256" key="2">
    <source>
        <dbReference type="SAM" id="Phobius"/>
    </source>
</evidence>
<evidence type="ECO:0000256" key="1">
    <source>
        <dbReference type="SAM" id="Coils"/>
    </source>
</evidence>
<comment type="caution">
    <text evidence="4">The sequence shown here is derived from an EMBL/GenBank/DDBJ whole genome shotgun (WGS) entry which is preliminary data.</text>
</comment>
<dbReference type="PANTHER" id="PTHR36698:SF2">
    <property type="entry name" value="MCE_MLAD DOMAIN-CONTAINING PROTEIN"/>
    <property type="match status" value="1"/>
</dbReference>
<proteinExistence type="predicted"/>